<evidence type="ECO:0000256" key="2">
    <source>
        <dbReference type="SAM" id="SignalP"/>
    </source>
</evidence>
<keyword evidence="1" id="KW-0472">Membrane</keyword>
<feature type="signal peptide" evidence="2">
    <location>
        <begin position="1"/>
        <end position="23"/>
    </location>
</feature>
<name>A0AAN5A175_9RHOB</name>
<organism evidence="3 6">
    <name type="scientific">Allgaiera indica</name>
    <dbReference type="NCBI Taxonomy" id="765699"/>
    <lineage>
        <taxon>Bacteria</taxon>
        <taxon>Pseudomonadati</taxon>
        <taxon>Pseudomonadota</taxon>
        <taxon>Alphaproteobacteria</taxon>
        <taxon>Rhodobacterales</taxon>
        <taxon>Paracoccaceae</taxon>
        <taxon>Allgaiera</taxon>
    </lineage>
</organism>
<comment type="caution">
    <text evidence="3">The sequence shown here is derived from an EMBL/GenBank/DDBJ whole genome shotgun (WGS) entry which is preliminary data.</text>
</comment>
<dbReference type="Proteomes" id="UP000634647">
    <property type="component" value="Unassembled WGS sequence"/>
</dbReference>
<dbReference type="Proteomes" id="UP000199541">
    <property type="component" value="Unassembled WGS sequence"/>
</dbReference>
<evidence type="ECO:0000313" key="3">
    <source>
        <dbReference type="EMBL" id="GHE05006.1"/>
    </source>
</evidence>
<dbReference type="RefSeq" id="WP_051645841.1">
    <property type="nucleotide sequence ID" value="NZ_BNAB01000020.1"/>
</dbReference>
<protein>
    <submittedName>
        <fullName evidence="4">VPLPA-CTERM protein sorting domain-containing protein</fullName>
    </submittedName>
</protein>
<dbReference type="AlphaFoldDB" id="A0AAN5A175"/>
<evidence type="ECO:0000313" key="6">
    <source>
        <dbReference type="Proteomes" id="UP000634647"/>
    </source>
</evidence>
<feature type="chain" id="PRO_5043000957" evidence="2">
    <location>
        <begin position="24"/>
        <end position="251"/>
    </location>
</feature>
<evidence type="ECO:0000256" key="1">
    <source>
        <dbReference type="SAM" id="Phobius"/>
    </source>
</evidence>
<reference evidence="4 5" key="2">
    <citation type="submission" date="2016-10" db="EMBL/GenBank/DDBJ databases">
        <authorList>
            <person name="Varghese N."/>
            <person name="Submissions S."/>
        </authorList>
    </citation>
    <scope>NUCLEOTIDE SEQUENCE [LARGE SCALE GENOMIC DNA]</scope>
    <source>
        <strain evidence="4 5">DSM 24802</strain>
    </source>
</reference>
<keyword evidence="1" id="KW-0812">Transmembrane</keyword>
<feature type="transmembrane region" description="Helical" evidence="1">
    <location>
        <begin position="227"/>
        <end position="246"/>
    </location>
</feature>
<dbReference type="NCBIfam" id="TIGR03370">
    <property type="entry name" value="VPLPA-CTERM"/>
    <property type="match status" value="1"/>
</dbReference>
<dbReference type="EMBL" id="BNAB01000020">
    <property type="protein sequence ID" value="GHE05006.1"/>
    <property type="molecule type" value="Genomic_DNA"/>
</dbReference>
<reference evidence="3" key="1">
    <citation type="journal article" date="2014" name="Int. J. Syst. Evol. Microbiol.">
        <title>Complete genome sequence of Corynebacterium casei LMG S-19264T (=DSM 44701T), isolated from a smear-ripened cheese.</title>
        <authorList>
            <consortium name="US DOE Joint Genome Institute (JGI-PGF)"/>
            <person name="Walter F."/>
            <person name="Albersmeier A."/>
            <person name="Kalinowski J."/>
            <person name="Ruckert C."/>
        </authorList>
    </citation>
    <scope>NUCLEOTIDE SEQUENCE</scope>
    <source>
        <strain evidence="3">CGMCC 1.10859</strain>
    </source>
</reference>
<sequence length="251" mass="25497">MLRKCKFLAVVAFAVGFAGAANATIATVYDGIAAGRASFDSTVTGAGGIVSSDTWTGLGGGTSINRGAYTITNNDGGSLGATTYGTMSGQVIGINPTGGGSNPRTNPMDYFNSGMTLTFASAVNAVGFEVGDWATCCFSPVTELFISFDGGTPIKVASASTSSQGRFPSQSNPGSNVYEIFVAAFDDTGSFTKVSFWGNGNGEYLVAGGQVRYALLKQGSLSPTAPVPLPAAGWALIAGIGGLFALRRRKA</sequence>
<proteinExistence type="predicted"/>
<evidence type="ECO:0000313" key="5">
    <source>
        <dbReference type="Proteomes" id="UP000199541"/>
    </source>
</evidence>
<accession>A0AAN5A175</accession>
<dbReference type="InterPro" id="IPR022472">
    <property type="entry name" value="VPLPA-CTERM"/>
</dbReference>
<keyword evidence="1" id="KW-1133">Transmembrane helix</keyword>
<keyword evidence="2" id="KW-0732">Signal</keyword>
<reference evidence="3" key="3">
    <citation type="submission" date="2023-06" db="EMBL/GenBank/DDBJ databases">
        <authorList>
            <person name="Sun Q."/>
            <person name="Zhou Y."/>
        </authorList>
    </citation>
    <scope>NUCLEOTIDE SEQUENCE</scope>
    <source>
        <strain evidence="3">CGMCC 1.10859</strain>
    </source>
</reference>
<keyword evidence="5" id="KW-1185">Reference proteome</keyword>
<evidence type="ECO:0000313" key="4">
    <source>
        <dbReference type="EMBL" id="SDX61056.1"/>
    </source>
</evidence>
<gene>
    <name evidence="3" type="ORF">GCM10008024_34340</name>
    <name evidence="4" type="ORF">SAMN05444006_12154</name>
</gene>
<dbReference type="EMBL" id="FNOB01000021">
    <property type="protein sequence ID" value="SDX61056.1"/>
    <property type="molecule type" value="Genomic_DNA"/>
</dbReference>